<evidence type="ECO:0000313" key="3">
    <source>
        <dbReference type="MGI" id="MGI:1914620"/>
    </source>
</evidence>
<organism evidence="1">
    <name type="scientific">Mus musculus</name>
    <name type="common">Mouse</name>
    <dbReference type="NCBI Taxonomy" id="10090"/>
    <lineage>
        <taxon>Eukaryota</taxon>
        <taxon>Metazoa</taxon>
        <taxon>Chordata</taxon>
        <taxon>Craniata</taxon>
        <taxon>Vertebrata</taxon>
        <taxon>Euteleostomi</taxon>
        <taxon>Mammalia</taxon>
        <taxon>Eutheria</taxon>
        <taxon>Euarchontoglires</taxon>
        <taxon>Glires</taxon>
        <taxon>Rodentia</taxon>
        <taxon>Myomorpha</taxon>
        <taxon>Muroidea</taxon>
        <taxon>Muridae</taxon>
        <taxon>Murinae</taxon>
        <taxon>Mus</taxon>
        <taxon>Mus</taxon>
    </lineage>
</organism>
<protein>
    <submittedName>
        <fullName evidence="1 2">Zinc finger protein 606</fullName>
    </submittedName>
</protein>
<dbReference type="AlphaFoldDB" id="Q2TAX9"/>
<accession>Q2TAX9</accession>
<dbReference type="Proteomes" id="UP000000589">
    <property type="component" value="Chromosome 7"/>
</dbReference>
<evidence type="ECO:0000313" key="1">
    <source>
        <dbReference type="EMBL" id="AAI10666.1"/>
    </source>
</evidence>
<dbReference type="Ensembl" id="ENSMUST00000123589.8">
    <property type="protein sequence ID" value="ENSMUSP00000147558.2"/>
    <property type="gene ID" value="ENSMUSG00000030386.20"/>
</dbReference>
<dbReference type="OrthoDB" id="9411774at2759"/>
<dbReference type="Antibodypedia" id="19675">
    <property type="antibodies" value="128 antibodies from 20 providers"/>
</dbReference>
<sequence>MAAINPWPSWGTLMDQSWGMAAPEPSVSWALCPQDPAWHMEGSAEEDGRKTGGLPVAQVEVRWNFCFSLKGHCVPGFSLTTLVDTVP</sequence>
<dbReference type="KEGG" id="mmu:67370"/>
<evidence type="ECO:0000313" key="4">
    <source>
        <dbReference type="Proteomes" id="UP000000589"/>
    </source>
</evidence>
<dbReference type="EMBL" id="BC110665">
    <property type="protein sequence ID" value="AAI10666.1"/>
    <property type="molecule type" value="mRNA"/>
</dbReference>
<dbReference type="UCSC" id="uc009feb.2">
    <property type="organism name" value="mouse"/>
</dbReference>
<reference evidence="2" key="4">
    <citation type="submission" date="2025-05" db="UniProtKB">
        <authorList>
            <consortium name="Ensembl"/>
        </authorList>
    </citation>
    <scope>IDENTIFICATION</scope>
    <source>
        <strain evidence="2">C57BL/6J</strain>
    </source>
</reference>
<reference evidence="1" key="1">
    <citation type="journal article" date="2004" name="Genome Res.">
        <title>The status, quality, and expansion of the NIH full-length cDNA project: the Mammalian Gene Collection (MGC).</title>
        <authorList>
            <consortium name="The MGC Project Team"/>
            <person name="Gerhard D.S."/>
            <person name="Wagner L."/>
            <person name="Feingold E.A."/>
            <person name="Shenmen C.M."/>
            <person name="Grouse L.H."/>
            <person name="Schuler G."/>
            <person name="Klein S.L."/>
            <person name="Old S."/>
            <person name="Rasooly R."/>
            <person name="Good P."/>
            <person name="Guyer M."/>
            <person name="Peck A.M."/>
            <person name="Derge J.G."/>
            <person name="Lipman D."/>
            <person name="Collins F.S."/>
            <person name="Jang W."/>
            <person name="Sherry S."/>
            <person name="Feolo M."/>
            <person name="Misquitta L."/>
            <person name="Lee E."/>
            <person name="Rotmistrovsky K."/>
            <person name="Greenhut S.F."/>
            <person name="Schaefer C.F."/>
            <person name="Buetow K."/>
            <person name="Bonner T.I."/>
            <person name="Haussler D."/>
            <person name="Kent J."/>
            <person name="Kiekhaus M."/>
            <person name="Furey T."/>
            <person name="Brent M."/>
            <person name="Prange C."/>
            <person name="Schreiber K."/>
            <person name="Shapiro N."/>
            <person name="Bhat N.K."/>
            <person name="Hopkins R.F."/>
            <person name="Hsie F."/>
            <person name="Driscoll T."/>
            <person name="Soares M.B."/>
            <person name="Casavant T.L."/>
            <person name="Scheetz T.E."/>
            <person name="Brown-stein M.J."/>
            <person name="Usdin T.B."/>
            <person name="Toshiyuki S."/>
            <person name="Carninci P."/>
            <person name="Piao Y."/>
            <person name="Dudekula D.B."/>
            <person name="Ko M.S."/>
            <person name="Kawakami K."/>
            <person name="Suzuki Y."/>
            <person name="Sugano S."/>
            <person name="Gruber C.E."/>
            <person name="Smith M.R."/>
            <person name="Simmons B."/>
            <person name="Moore T."/>
            <person name="Waterman R."/>
            <person name="Johnson S.L."/>
            <person name="Ruan Y."/>
            <person name="Wei C.L."/>
            <person name="Mathavan S."/>
            <person name="Gunaratne P.H."/>
            <person name="Wu J."/>
            <person name="Garcia A.M."/>
            <person name="Hulyk S.W."/>
            <person name="Fuh E."/>
            <person name="Yuan Y."/>
            <person name="Sneed A."/>
            <person name="Kowis C."/>
            <person name="Hodgson A."/>
            <person name="Muzny D.M."/>
            <person name="McPherson J."/>
            <person name="Gibbs R.A."/>
            <person name="Fahey J."/>
            <person name="Helton E."/>
            <person name="Ketteman M."/>
            <person name="Madan A."/>
            <person name="Rodrigues S."/>
            <person name="Sanchez A."/>
            <person name="Whiting M."/>
            <person name="Madari A."/>
            <person name="Young A.C."/>
            <person name="Wetherby K.D."/>
            <person name="Granite S.J."/>
            <person name="Kwong P.N."/>
            <person name="Brinkley C.P."/>
            <person name="Pearson R.L."/>
            <person name="Bouffard G.G."/>
            <person name="Blakesly R.W."/>
            <person name="Green E.D."/>
            <person name="Dickson M.C."/>
            <person name="Rodriguez A.C."/>
            <person name="Grimwood J."/>
            <person name="Schmutz J."/>
            <person name="Myers R.M."/>
            <person name="Butterfield Y.S."/>
            <person name="Griffith M."/>
            <person name="Griffith O.L."/>
            <person name="Krzywinski M.I."/>
            <person name="Liao N."/>
            <person name="Morin R."/>
            <person name="Morrin R."/>
            <person name="Palmquist D."/>
            <person name="Petrescu A.S."/>
            <person name="Skalska U."/>
            <person name="Smailus D.E."/>
            <person name="Stott J.M."/>
            <person name="Schnerch A."/>
            <person name="Schein J.E."/>
            <person name="Jones S.J."/>
            <person name="Holt R.A."/>
            <person name="Baross A."/>
            <person name="Marra M.A."/>
            <person name="Clifton S."/>
            <person name="Makowski K.A."/>
            <person name="Bosak S."/>
            <person name="Malek J."/>
        </authorList>
    </citation>
    <scope>NUCLEOTIDE SEQUENCE [LARGE SCALE MRNA]</scope>
    <source>
        <strain evidence="1">FVB/N</strain>
        <tissue evidence="1">Colon</tissue>
    </source>
</reference>
<name>Q2TAX9_MOUSE</name>
<proteinExistence type="evidence at transcript level"/>
<dbReference type="RefSeq" id="NP_001035040.1">
    <property type="nucleotide sequence ID" value="NM_001039951.2"/>
</dbReference>
<dbReference type="ExpressionAtlas" id="Q2TAX9">
    <property type="expression patterns" value="baseline and differential"/>
</dbReference>
<dbReference type="BioGRID-ORCS" id="67370">
    <property type="hits" value="4 hits in 76 CRISPR screens"/>
</dbReference>
<dbReference type="GeneTree" id="ENSGT00940000161820"/>
<evidence type="ECO:0000313" key="2">
    <source>
        <dbReference type="Ensembl" id="ENSMUSP00000147558.2"/>
    </source>
</evidence>
<reference evidence="2 4" key="2">
    <citation type="journal article" date="2009" name="PLoS Biol.">
        <title>Lineage-specific biology revealed by a finished genome assembly of the mouse.</title>
        <authorList>
            <consortium name="Mouse Genome Sequencing Consortium"/>
            <person name="Church D.M."/>
            <person name="Goodstadt L."/>
            <person name="Hillier L.W."/>
            <person name="Zody M.C."/>
            <person name="Goldstein S."/>
            <person name="She X."/>
            <person name="Bult C.J."/>
            <person name="Agarwala R."/>
            <person name="Cherry J.L."/>
            <person name="DiCuccio M."/>
            <person name="Hlavina W."/>
            <person name="Kapustin Y."/>
            <person name="Meric P."/>
            <person name="Maglott D."/>
            <person name="Birtle Z."/>
            <person name="Marques A.C."/>
            <person name="Graves T."/>
            <person name="Zhou S."/>
            <person name="Teague B."/>
            <person name="Potamousis K."/>
            <person name="Churas C."/>
            <person name="Place M."/>
            <person name="Herschleb J."/>
            <person name="Runnheim R."/>
            <person name="Forrest D."/>
            <person name="Amos-Landgraf J."/>
            <person name="Schwartz D.C."/>
            <person name="Cheng Z."/>
            <person name="Lindblad-Toh K."/>
            <person name="Eichler E.E."/>
            <person name="Ponting C.P."/>
        </authorList>
    </citation>
    <scope>NUCLEOTIDE SEQUENCE [LARGE SCALE GENOMIC DNA]</scope>
    <source>
        <strain evidence="2 4">C57BL/6J</strain>
    </source>
</reference>
<dbReference type="AGR" id="MGI:1914620"/>
<dbReference type="VEuPathDB" id="HostDB:ENSMUSG00000030386"/>
<gene>
    <name evidence="1 2 3" type="primary">Zfp606</name>
</gene>
<reference evidence="2" key="3">
    <citation type="journal article" date="2011" name="PLoS Biol.">
        <title>Modernizing reference genome assemblies.</title>
        <authorList>
            <person name="Church D.M."/>
            <person name="Schneider V.A."/>
            <person name="Graves T."/>
            <person name="Auger K."/>
            <person name="Cunningham F."/>
            <person name="Bouk N."/>
            <person name="Chen H.C."/>
            <person name="Agarwala R."/>
            <person name="McLaren W.M."/>
            <person name="Ritchie G.R."/>
            <person name="Albracht D."/>
            <person name="Kremitzki M."/>
            <person name="Rock S."/>
            <person name="Kotkiewicz H."/>
            <person name="Kremitzki C."/>
            <person name="Wollam A."/>
            <person name="Trani L."/>
            <person name="Fulton L."/>
            <person name="Fulton R."/>
            <person name="Matthews L."/>
            <person name="Whitehead S."/>
            <person name="Chow W."/>
            <person name="Torrance J."/>
            <person name="Dunn M."/>
            <person name="Harden G."/>
            <person name="Threadgold G."/>
            <person name="Wood J."/>
            <person name="Collins J."/>
            <person name="Heath P."/>
            <person name="Griffiths G."/>
            <person name="Pelan S."/>
            <person name="Grafham D."/>
            <person name="Eichler E.E."/>
            <person name="Weinstock G."/>
            <person name="Mardis E.R."/>
            <person name="Wilson R.K."/>
            <person name="Howe K."/>
            <person name="Flicek P."/>
            <person name="Hubbard T."/>
        </authorList>
    </citation>
    <scope>NUCLEOTIDE SEQUENCE [LARGE SCALE GENOMIC DNA]</scope>
    <source>
        <strain evidence="2">C57BL/6J</strain>
    </source>
</reference>
<dbReference type="MGI" id="MGI:1914620">
    <property type="gene designation" value="Zfp606"/>
</dbReference>
<dbReference type="GeneID" id="67370"/>
<dbReference type="DNASU" id="67370"/>
<dbReference type="Bgee" id="ENSMUSG00000030386">
    <property type="expression patterns" value="Expressed in manus and 231 other cell types or tissues"/>
</dbReference>
<dbReference type="CTD" id="67370"/>
<keyword evidence="4" id="KW-1185">Reference proteome</keyword>